<evidence type="ECO:0008006" key="4">
    <source>
        <dbReference type="Google" id="ProtNLM"/>
    </source>
</evidence>
<comment type="caution">
    <text evidence="2">The sequence shown here is derived from an EMBL/GenBank/DDBJ whole genome shotgun (WGS) entry which is preliminary data.</text>
</comment>
<protein>
    <recommendedName>
        <fullName evidence="4">OsmC family protein</fullName>
    </recommendedName>
</protein>
<dbReference type="Pfam" id="PF02566">
    <property type="entry name" value="OsmC"/>
    <property type="match status" value="1"/>
</dbReference>
<feature type="transmembrane region" description="Helical" evidence="1">
    <location>
        <begin position="46"/>
        <end position="63"/>
    </location>
</feature>
<reference evidence="2 3" key="1">
    <citation type="submission" date="2017-11" db="EMBL/GenBank/DDBJ databases">
        <title>Draft Genome Sequence of Lactobacillus curieae NBRC 111893 isolated from Koso, a Japanese sugar-Vegetable Fermented Beverage.</title>
        <authorList>
            <person name="Chiou T.Y."/>
            <person name="Oshima K."/>
            <person name="Suda W."/>
            <person name="Hattori M."/>
            <person name="Takahashi T."/>
        </authorList>
    </citation>
    <scope>NUCLEOTIDE SEQUENCE [LARGE SCALE GENOMIC DNA]</scope>
    <source>
        <strain evidence="2 3">NBRC111893</strain>
    </source>
</reference>
<evidence type="ECO:0000256" key="1">
    <source>
        <dbReference type="SAM" id="Phobius"/>
    </source>
</evidence>
<dbReference type="STRING" id="1138822.PL11_005040"/>
<dbReference type="InterPro" id="IPR036102">
    <property type="entry name" value="OsmC/Ohrsf"/>
</dbReference>
<dbReference type="OrthoDB" id="1433018at2"/>
<keyword evidence="1" id="KW-1133">Transmembrane helix</keyword>
<keyword evidence="1" id="KW-0472">Membrane</keyword>
<sequence length="138" mass="15200">MASYSVHTAYQNIGAKTTTIAGNHEFISDRPVKVHGTDAGPTPVEYLLGSIGACLGATASYLARRMEKLEIKKFTVDVNGNVQVFPDKSSKISTINIIIDCKTNLSDSDQQKFVEEVIHRCTIHKTLEDATEMTIEIR</sequence>
<dbReference type="AlphaFoldDB" id="A0A401FMF4"/>
<evidence type="ECO:0000313" key="3">
    <source>
        <dbReference type="Proteomes" id="UP000286974"/>
    </source>
</evidence>
<dbReference type="RefSeq" id="WP_125008491.1">
    <property type="nucleotide sequence ID" value="NZ_BEXA01000003.1"/>
</dbReference>
<dbReference type="SUPFAM" id="SSF82784">
    <property type="entry name" value="OsmC-like"/>
    <property type="match status" value="1"/>
</dbReference>
<dbReference type="Gene3D" id="3.30.300.20">
    <property type="match status" value="1"/>
</dbReference>
<organism evidence="2 3">
    <name type="scientific">Lentilactobacillus kosonis</name>
    <dbReference type="NCBI Taxonomy" id="2810561"/>
    <lineage>
        <taxon>Bacteria</taxon>
        <taxon>Bacillati</taxon>
        <taxon>Bacillota</taxon>
        <taxon>Bacilli</taxon>
        <taxon>Lactobacillales</taxon>
        <taxon>Lactobacillaceae</taxon>
        <taxon>Lentilactobacillus</taxon>
    </lineage>
</organism>
<dbReference type="InterPro" id="IPR003718">
    <property type="entry name" value="OsmC/Ohr_fam"/>
</dbReference>
<dbReference type="PANTHER" id="PTHR39624">
    <property type="entry name" value="PROTEIN INVOLVED IN RIMO-MEDIATED BETA-METHYLTHIOLATION OF RIBOSOMAL PROTEIN S12 YCAO"/>
    <property type="match status" value="1"/>
</dbReference>
<keyword evidence="1" id="KW-0812">Transmembrane</keyword>
<evidence type="ECO:0000313" key="2">
    <source>
        <dbReference type="EMBL" id="GAY73565.1"/>
    </source>
</evidence>
<dbReference type="PANTHER" id="PTHR39624:SF2">
    <property type="entry name" value="OSMC-LIKE PROTEIN"/>
    <property type="match status" value="1"/>
</dbReference>
<gene>
    <name evidence="2" type="ORF">NBRC111893_1711</name>
</gene>
<dbReference type="EMBL" id="BEXA01000003">
    <property type="protein sequence ID" value="GAY73565.1"/>
    <property type="molecule type" value="Genomic_DNA"/>
</dbReference>
<name>A0A401FMF4_9LACO</name>
<keyword evidence="3" id="KW-1185">Reference proteome</keyword>
<dbReference type="InterPro" id="IPR015946">
    <property type="entry name" value="KH_dom-like_a/b"/>
</dbReference>
<proteinExistence type="predicted"/>
<accession>A0A401FMF4</accession>
<dbReference type="Proteomes" id="UP000286974">
    <property type="component" value="Unassembled WGS sequence"/>
</dbReference>